<dbReference type="InterPro" id="IPR001404">
    <property type="entry name" value="Hsp90_fam"/>
</dbReference>
<reference evidence="5" key="1">
    <citation type="submission" date="2020-10" db="EMBL/GenBank/DDBJ databases">
        <title>Feather gene expression reveals the developmental basis of iridescence in African starlings.</title>
        <authorList>
            <person name="Rubenstein D.R."/>
        </authorList>
    </citation>
    <scope>NUCLEOTIDE SEQUENCE</scope>
    <source>
        <strain evidence="5">SS15</strain>
        <tissue evidence="5">Liver</tissue>
    </source>
</reference>
<dbReference type="PRINTS" id="PR00775">
    <property type="entry name" value="HEATSHOCK90"/>
</dbReference>
<dbReference type="InterPro" id="IPR036890">
    <property type="entry name" value="HATPase_C_sf"/>
</dbReference>
<evidence type="ECO:0000313" key="5">
    <source>
        <dbReference type="EMBL" id="KAG0126742.1"/>
    </source>
</evidence>
<sequence>KKNFLREAVSKSLVASSLAINVTQPVQQRSFYRNVACAGVTGNSQFGVSFFSASLVANVTVVTKQRQAKKLAICPFVLSLKLTYVLHGEPHDCETKIILYVKEDQREYLGKRQIKEIVKKHSQFISYPITAFAYVFERKEQKCIEKHLKIKLEESTENNQPKSLRI</sequence>
<name>A0A835NYF2_9PASS</name>
<gene>
    <name evidence="6" type="ORF">IHE44_0013674</name>
    <name evidence="5" type="ORF">IHE44_003588</name>
</gene>
<dbReference type="SUPFAM" id="SSF55874">
    <property type="entry name" value="ATPase domain of HSP90 chaperone/DNA topoisomerase II/histidine kinase"/>
    <property type="match status" value="1"/>
</dbReference>
<evidence type="ECO:0000256" key="4">
    <source>
        <dbReference type="ARBA" id="ARBA00023186"/>
    </source>
</evidence>
<dbReference type="Gene3D" id="3.30.565.10">
    <property type="entry name" value="Histidine kinase-like ATPase, C-terminal domain"/>
    <property type="match status" value="1"/>
</dbReference>
<dbReference type="PANTHER" id="PTHR11528">
    <property type="entry name" value="HEAT SHOCK PROTEIN 90 FAMILY MEMBER"/>
    <property type="match status" value="1"/>
</dbReference>
<feature type="non-terminal residue" evidence="5">
    <location>
        <position position="1"/>
    </location>
</feature>
<evidence type="ECO:0000256" key="3">
    <source>
        <dbReference type="ARBA" id="ARBA00022840"/>
    </source>
</evidence>
<keyword evidence="5" id="KW-0346">Stress response</keyword>
<dbReference type="EMBL" id="JADDUC020000007">
    <property type="protein sequence ID" value="KAI1237592.1"/>
    <property type="molecule type" value="Genomic_DNA"/>
</dbReference>
<evidence type="ECO:0000313" key="7">
    <source>
        <dbReference type="Proteomes" id="UP000618051"/>
    </source>
</evidence>
<dbReference type="EMBL" id="JADDUC010000017">
    <property type="protein sequence ID" value="KAG0126742.1"/>
    <property type="molecule type" value="Genomic_DNA"/>
</dbReference>
<reference evidence="6" key="3">
    <citation type="submission" date="2022-01" db="EMBL/GenBank/DDBJ databases">
        <authorList>
            <person name="Rubenstein D.R."/>
        </authorList>
    </citation>
    <scope>NUCLEOTIDE SEQUENCE</scope>
    <source>
        <strain evidence="6">SS15</strain>
        <tissue evidence="6">Liver</tissue>
    </source>
</reference>
<dbReference type="GO" id="GO:0016887">
    <property type="term" value="F:ATP hydrolysis activity"/>
    <property type="evidence" value="ECO:0007669"/>
    <property type="project" value="InterPro"/>
</dbReference>
<dbReference type="OrthoDB" id="5426351at2759"/>
<evidence type="ECO:0000256" key="1">
    <source>
        <dbReference type="ARBA" id="ARBA00008239"/>
    </source>
</evidence>
<evidence type="ECO:0000256" key="2">
    <source>
        <dbReference type="ARBA" id="ARBA00022741"/>
    </source>
</evidence>
<keyword evidence="3" id="KW-0067">ATP-binding</keyword>
<comment type="similarity">
    <text evidence="1">Belongs to the heat shock protein 90 family.</text>
</comment>
<comment type="caution">
    <text evidence="5">The sequence shown here is derived from an EMBL/GenBank/DDBJ whole genome shotgun (WGS) entry which is preliminary data.</text>
</comment>
<dbReference type="Proteomes" id="UP000618051">
    <property type="component" value="Unassembled WGS sequence"/>
</dbReference>
<dbReference type="Pfam" id="PF00183">
    <property type="entry name" value="HSP90"/>
    <property type="match status" value="1"/>
</dbReference>
<keyword evidence="7" id="KW-1185">Reference proteome</keyword>
<keyword evidence="2" id="KW-0547">Nucleotide-binding</keyword>
<proteinExistence type="inferred from homology"/>
<dbReference type="GO" id="GO:0140662">
    <property type="term" value="F:ATP-dependent protein folding chaperone"/>
    <property type="evidence" value="ECO:0007669"/>
    <property type="project" value="InterPro"/>
</dbReference>
<organism evidence="5">
    <name type="scientific">Lamprotornis superbus</name>
    <dbReference type="NCBI Taxonomy" id="245042"/>
    <lineage>
        <taxon>Eukaryota</taxon>
        <taxon>Metazoa</taxon>
        <taxon>Chordata</taxon>
        <taxon>Craniata</taxon>
        <taxon>Vertebrata</taxon>
        <taxon>Euteleostomi</taxon>
        <taxon>Archelosauria</taxon>
        <taxon>Archosauria</taxon>
        <taxon>Dinosauria</taxon>
        <taxon>Saurischia</taxon>
        <taxon>Theropoda</taxon>
        <taxon>Coelurosauria</taxon>
        <taxon>Aves</taxon>
        <taxon>Neognathae</taxon>
        <taxon>Neoaves</taxon>
        <taxon>Telluraves</taxon>
        <taxon>Australaves</taxon>
        <taxon>Passeriformes</taxon>
        <taxon>Sturnidae</taxon>
        <taxon>Lamprotornis</taxon>
    </lineage>
</organism>
<dbReference type="InterPro" id="IPR020575">
    <property type="entry name" value="Hsp90_N"/>
</dbReference>
<dbReference type="AlphaFoldDB" id="A0A835NYF2"/>
<dbReference type="GO" id="GO:0005524">
    <property type="term" value="F:ATP binding"/>
    <property type="evidence" value="ECO:0007669"/>
    <property type="project" value="UniProtKB-KW"/>
</dbReference>
<protein>
    <submittedName>
        <fullName evidence="5">Heat shock protein HSP 90-alpha A2</fullName>
    </submittedName>
</protein>
<keyword evidence="4" id="KW-0143">Chaperone</keyword>
<dbReference type="GO" id="GO:0051082">
    <property type="term" value="F:unfolded protein binding"/>
    <property type="evidence" value="ECO:0007669"/>
    <property type="project" value="InterPro"/>
</dbReference>
<accession>A0A835NYF2</accession>
<evidence type="ECO:0000313" key="6">
    <source>
        <dbReference type="EMBL" id="KAI1237592.1"/>
    </source>
</evidence>
<reference evidence="6 7" key="2">
    <citation type="journal article" date="2021" name="J. Hered.">
        <title>Feather Gene Expression Elucidates the Developmental Basis of Plumage Iridescence in African Starlings.</title>
        <authorList>
            <person name="Rubenstein D.R."/>
            <person name="Corvelo A."/>
            <person name="MacManes M.D."/>
            <person name="Maia R."/>
            <person name="Narzisi G."/>
            <person name="Rousaki A."/>
            <person name="Vandenabeele P."/>
            <person name="Shawkey M.D."/>
            <person name="Solomon J."/>
        </authorList>
    </citation>
    <scope>NUCLEOTIDE SEQUENCE [LARGE SCALE GENOMIC DNA]</scope>
    <source>
        <strain evidence="6">SS15</strain>
    </source>
</reference>